<dbReference type="InterPro" id="IPR002559">
    <property type="entry name" value="Transposase_11"/>
</dbReference>
<organism evidence="3 4">
    <name type="scientific">Vibrio scophthalmi</name>
    <dbReference type="NCBI Taxonomy" id="45658"/>
    <lineage>
        <taxon>Bacteria</taxon>
        <taxon>Pseudomonadati</taxon>
        <taxon>Pseudomonadota</taxon>
        <taxon>Gammaproteobacteria</taxon>
        <taxon>Vibrionales</taxon>
        <taxon>Vibrionaceae</taxon>
        <taxon>Vibrio</taxon>
    </lineage>
</organism>
<sequence>METKQAKKRGRPRVFSDLAITTVLMIKRIFSMPLRASQGFMDSVFRLAQLPLCCPHYSCISRRAKDVDVRFKTKTKGPILQGLKVYGEGEGKAKKHGTDGKRRVWRKLHLTVETSTHEIIAAELRLSTVTDAEVLPNLLKQIRRKILEYQAMELMTRGIVTQQSV</sequence>
<dbReference type="InterPro" id="IPR025668">
    <property type="entry name" value="Tnp_DDE_dom"/>
</dbReference>
<dbReference type="NCBIfam" id="NF033579">
    <property type="entry name" value="transpos_IS5_2"/>
    <property type="match status" value="1"/>
</dbReference>
<feature type="domain" description="Transposase IS4-like" evidence="1">
    <location>
        <begin position="82"/>
        <end position="144"/>
    </location>
</feature>
<gene>
    <name evidence="3" type="ORF">VSF3289_04717</name>
</gene>
<dbReference type="PATRIC" id="fig|45658.8.peg.4719"/>
<evidence type="ECO:0000313" key="3">
    <source>
        <dbReference type="EMBL" id="ODS05576.1"/>
    </source>
</evidence>
<dbReference type="Pfam" id="PF13737">
    <property type="entry name" value="DDE_Tnp_1_5"/>
    <property type="match status" value="1"/>
</dbReference>
<dbReference type="GO" id="GO:0004803">
    <property type="term" value="F:transposase activity"/>
    <property type="evidence" value="ECO:0007669"/>
    <property type="project" value="InterPro"/>
</dbReference>
<dbReference type="InterPro" id="IPR053520">
    <property type="entry name" value="Transposase_Tn903"/>
</dbReference>
<accession>A0A1E3WID9</accession>
<comment type="caution">
    <text evidence="3">The sequence shown here is derived from an EMBL/GenBank/DDBJ whole genome shotgun (WGS) entry which is preliminary data.</text>
</comment>
<evidence type="ECO:0000259" key="2">
    <source>
        <dbReference type="Pfam" id="PF13737"/>
    </source>
</evidence>
<dbReference type="PANTHER" id="PTHR34631:SF3">
    <property type="entry name" value="ISSOD12 TRANSPOSASE TNPA_ISSOD12"/>
    <property type="match status" value="1"/>
</dbReference>
<dbReference type="Pfam" id="PF01609">
    <property type="entry name" value="DDE_Tnp_1"/>
    <property type="match status" value="1"/>
</dbReference>
<dbReference type="EMBL" id="MDCJ01000007">
    <property type="protein sequence ID" value="ODS05576.1"/>
    <property type="molecule type" value="Genomic_DNA"/>
</dbReference>
<dbReference type="Proteomes" id="UP000095131">
    <property type="component" value="Unassembled WGS sequence"/>
</dbReference>
<dbReference type="InterPro" id="IPR053172">
    <property type="entry name" value="Tn903_transposase"/>
</dbReference>
<proteinExistence type="predicted"/>
<dbReference type="PANTHER" id="PTHR34631">
    <property type="match status" value="1"/>
</dbReference>
<name>A0A1E3WID9_9VIBR</name>
<reference evidence="3 4" key="1">
    <citation type="submission" date="2016-08" db="EMBL/GenBank/DDBJ databases">
        <title>Genome sequencing of Vibrio scophthalmi strain FP3289, an isolated from Paralichthys olivaceus.</title>
        <authorList>
            <person name="Han H.-J."/>
        </authorList>
    </citation>
    <scope>NUCLEOTIDE SEQUENCE [LARGE SCALE GENOMIC DNA]</scope>
    <source>
        <strain evidence="3 4">FP3289</strain>
    </source>
</reference>
<dbReference type="AlphaFoldDB" id="A0A1E3WID9"/>
<feature type="domain" description="Transposase DDE" evidence="2">
    <location>
        <begin position="3"/>
        <end position="77"/>
    </location>
</feature>
<evidence type="ECO:0000313" key="4">
    <source>
        <dbReference type="Proteomes" id="UP000095131"/>
    </source>
</evidence>
<dbReference type="GO" id="GO:0006313">
    <property type="term" value="P:DNA transposition"/>
    <property type="evidence" value="ECO:0007669"/>
    <property type="project" value="InterPro"/>
</dbReference>
<protein>
    <submittedName>
        <fullName evidence="3">Putative transposase for transposon Tn903</fullName>
    </submittedName>
</protein>
<evidence type="ECO:0000259" key="1">
    <source>
        <dbReference type="Pfam" id="PF01609"/>
    </source>
</evidence>
<dbReference type="GO" id="GO:0003677">
    <property type="term" value="F:DNA binding"/>
    <property type="evidence" value="ECO:0007669"/>
    <property type="project" value="InterPro"/>
</dbReference>